<comment type="caution">
    <text evidence="7">The sequence shown here is derived from an EMBL/GenBank/DDBJ whole genome shotgun (WGS) entry which is preliminary data.</text>
</comment>
<feature type="domain" description="Disease resistance protein winged helix" evidence="5">
    <location>
        <begin position="173"/>
        <end position="221"/>
    </location>
</feature>
<feature type="domain" description="NB-ARC" evidence="4">
    <location>
        <begin position="61"/>
        <end position="165"/>
    </location>
</feature>
<proteinExistence type="predicted"/>
<dbReference type="Proteomes" id="UP000604825">
    <property type="component" value="Unassembled WGS sequence"/>
</dbReference>
<evidence type="ECO:0000259" key="6">
    <source>
        <dbReference type="Pfam" id="PF25019"/>
    </source>
</evidence>
<keyword evidence="2" id="KW-0611">Plant defense</keyword>
<evidence type="ECO:0000256" key="1">
    <source>
        <dbReference type="ARBA" id="ARBA00022614"/>
    </source>
</evidence>
<feature type="coiled-coil region" evidence="3">
    <location>
        <begin position="257"/>
        <end position="284"/>
    </location>
</feature>
<accession>A0A811SQM2</accession>
<keyword evidence="3" id="KW-0175">Coiled coil</keyword>
<dbReference type="SUPFAM" id="SSF52058">
    <property type="entry name" value="L domain-like"/>
    <property type="match status" value="1"/>
</dbReference>
<dbReference type="PANTHER" id="PTHR36766">
    <property type="entry name" value="PLANT BROAD-SPECTRUM MILDEW RESISTANCE PROTEIN RPW8"/>
    <property type="match status" value="1"/>
</dbReference>
<dbReference type="OrthoDB" id="695275at2759"/>
<sequence>MELLGSAILKLKQLGSNRTTTQTSAMDCPKATPDIIEPKLYGRDKQKKIIIDDIKHGEYFSDGLVVLPIVGPGGIGKTTFTQHIYNEVKGHFEVPIWLCVSLSFNASRLAQEAVKIIPEVDGENKNGSDQERIEQRLKAKWFLLVLDDMWTCHEDEWKKLLRPFGRGGEKDILHSSSQNKRTGDVGLSYLIDLVNNGFFIKNEKDDGTSYYVLHDLLHDLAVKVSSYECITIPSSSVRSIQIPTSVRHLSIIIDDKEVENKENLENFKKELRELDKRLNTENLHTLMLFGSHHGSFAMIFGHLFRNANALRAIYLSEASYIVEDELRSFEVGKESKGFELSQLEQLSEFGGSLAIGNLERTQTMKEASEAKLIHKNRLHKLTLEWDVTRLNKDPAHEANILEVMKPHINLQGICIRGHGGTKSPKWLGEDLSIKNLESLHLDNVSWVNLPPIGELWMVNEHGEEHLGCVPHNRFRNLRRLEFNKLPRLNKWAESDPCNLFSHLEVLIITHCFELTELSFSHSICCQQQKEAKIIWFPRLRELKIENCPKLLSFPPVPWTRAPISAKIGVGSGFQKLVCEENDQSGYSLEIMIKDALVSELWDVLVFDNLTELKELYMDRCPPLLLHHFQMLSSLKTLELYGGSSILFPLVEGESNAGYQFPVECMTIDRLEASAKELTQLLTYFPKLSELNMWLCDKITGLAVAEKQATETPALACSDNKVDGNAAIEKHQQQEGTRGEEDVNASSAEGLLLLPSQLQTLRIRVCPELSLCASPIDHNGEAGRRTGGKQGLQSLRSLRSLLIRFCPRFLSSYSSPSSSPCFPFPASLEHLFLPGAVGLATLLPLSNLTSLTDLAIWGCGDLRGEGLRHLLAQGRLTKLIIYGTPNFLAGPEPPPSL</sequence>
<protein>
    <recommendedName>
        <fullName evidence="9">NB-ARC domain-containing protein</fullName>
    </recommendedName>
</protein>
<gene>
    <name evidence="7" type="ORF">NCGR_LOCUS66928</name>
</gene>
<dbReference type="AlphaFoldDB" id="A0A811SQM2"/>
<evidence type="ECO:0000313" key="8">
    <source>
        <dbReference type="Proteomes" id="UP000604825"/>
    </source>
</evidence>
<dbReference type="InterPro" id="IPR032675">
    <property type="entry name" value="LRR_dom_sf"/>
</dbReference>
<dbReference type="Gene3D" id="3.40.50.300">
    <property type="entry name" value="P-loop containing nucleotide triphosphate hydrolases"/>
    <property type="match status" value="1"/>
</dbReference>
<dbReference type="InterPro" id="IPR002182">
    <property type="entry name" value="NB-ARC"/>
</dbReference>
<dbReference type="PRINTS" id="PR00364">
    <property type="entry name" value="DISEASERSIST"/>
</dbReference>
<dbReference type="Pfam" id="PF00931">
    <property type="entry name" value="NB-ARC"/>
    <property type="match status" value="1"/>
</dbReference>
<evidence type="ECO:0000256" key="3">
    <source>
        <dbReference type="SAM" id="Coils"/>
    </source>
</evidence>
<evidence type="ECO:0000259" key="4">
    <source>
        <dbReference type="Pfam" id="PF00931"/>
    </source>
</evidence>
<keyword evidence="8" id="KW-1185">Reference proteome</keyword>
<dbReference type="GO" id="GO:0043531">
    <property type="term" value="F:ADP binding"/>
    <property type="evidence" value="ECO:0007669"/>
    <property type="project" value="InterPro"/>
</dbReference>
<name>A0A811SQM2_9POAL</name>
<dbReference type="Pfam" id="PF25019">
    <property type="entry name" value="LRR_R13L1-DRL21"/>
    <property type="match status" value="1"/>
</dbReference>
<evidence type="ECO:0000313" key="7">
    <source>
        <dbReference type="EMBL" id="CAD6342830.1"/>
    </source>
</evidence>
<dbReference type="Pfam" id="PF23559">
    <property type="entry name" value="WHD_DRP"/>
    <property type="match status" value="1"/>
</dbReference>
<keyword evidence="1" id="KW-0433">Leucine-rich repeat</keyword>
<dbReference type="SUPFAM" id="SSF52540">
    <property type="entry name" value="P-loop containing nucleoside triphosphate hydrolases"/>
    <property type="match status" value="1"/>
</dbReference>
<evidence type="ECO:0000259" key="5">
    <source>
        <dbReference type="Pfam" id="PF23559"/>
    </source>
</evidence>
<organism evidence="7 8">
    <name type="scientific">Miscanthus lutarioriparius</name>
    <dbReference type="NCBI Taxonomy" id="422564"/>
    <lineage>
        <taxon>Eukaryota</taxon>
        <taxon>Viridiplantae</taxon>
        <taxon>Streptophyta</taxon>
        <taxon>Embryophyta</taxon>
        <taxon>Tracheophyta</taxon>
        <taxon>Spermatophyta</taxon>
        <taxon>Magnoliopsida</taxon>
        <taxon>Liliopsida</taxon>
        <taxon>Poales</taxon>
        <taxon>Poaceae</taxon>
        <taxon>PACMAD clade</taxon>
        <taxon>Panicoideae</taxon>
        <taxon>Andropogonodae</taxon>
        <taxon>Andropogoneae</taxon>
        <taxon>Saccharinae</taxon>
        <taxon>Miscanthus</taxon>
    </lineage>
</organism>
<dbReference type="InterPro" id="IPR058922">
    <property type="entry name" value="WHD_DRP"/>
</dbReference>
<evidence type="ECO:0008006" key="9">
    <source>
        <dbReference type="Google" id="ProtNLM"/>
    </source>
</evidence>
<reference evidence="7" key="1">
    <citation type="submission" date="2020-10" db="EMBL/GenBank/DDBJ databases">
        <authorList>
            <person name="Han B."/>
            <person name="Lu T."/>
            <person name="Zhao Q."/>
            <person name="Huang X."/>
            <person name="Zhao Y."/>
        </authorList>
    </citation>
    <scope>NUCLEOTIDE SEQUENCE</scope>
</reference>
<dbReference type="EMBL" id="CAJGYO010000611">
    <property type="protein sequence ID" value="CAD6342830.1"/>
    <property type="molecule type" value="Genomic_DNA"/>
</dbReference>
<feature type="domain" description="R13L1/DRL21-like LRR repeat region" evidence="6">
    <location>
        <begin position="340"/>
        <end position="455"/>
    </location>
</feature>
<dbReference type="InterPro" id="IPR056789">
    <property type="entry name" value="LRR_R13L1-DRL21"/>
</dbReference>
<dbReference type="PANTHER" id="PTHR36766:SF64">
    <property type="entry name" value="OS12G0206100 PROTEIN"/>
    <property type="match status" value="1"/>
</dbReference>
<dbReference type="InterPro" id="IPR027417">
    <property type="entry name" value="P-loop_NTPase"/>
</dbReference>
<dbReference type="Gene3D" id="3.80.10.10">
    <property type="entry name" value="Ribonuclease Inhibitor"/>
    <property type="match status" value="2"/>
</dbReference>
<evidence type="ECO:0000256" key="2">
    <source>
        <dbReference type="ARBA" id="ARBA00022821"/>
    </source>
</evidence>